<sequence>MIHAMSDLETDAANAEVNALQASPWPANMRDAVWGDRLKLRHLMKKEMPKYATFWKEHAVELEEWCRSGVYVMTLKKIFQMPRAEVTERVKNDYGIHSAFAVVLCTVVEQVANFPATQLPTDARGESETNFEQSLVFDRRGGFTLKLKQKDGSLNADVLQIWLDRMKSLGGPKLLERAPPKKKVVVDSSDEEEEDDDGDVDAGGLKQQDDPDEDEPASGPSFRSDRRIIRLLIARYWADQMMKKFLEAKQEKDKQEGNNGNDQTS</sequence>
<name>A0A9N8DKP7_9STRA</name>
<accession>A0A9N8DKP7</accession>
<evidence type="ECO:0000313" key="3">
    <source>
        <dbReference type="Proteomes" id="UP001153069"/>
    </source>
</evidence>
<proteinExistence type="predicted"/>
<evidence type="ECO:0000313" key="2">
    <source>
        <dbReference type="EMBL" id="CAB9502325.1"/>
    </source>
</evidence>
<gene>
    <name evidence="2" type="ORF">SEMRO_133_G063100.1</name>
</gene>
<dbReference type="AlphaFoldDB" id="A0A9N8DKP7"/>
<feature type="compositionally biased region" description="Acidic residues" evidence="1">
    <location>
        <begin position="188"/>
        <end position="200"/>
    </location>
</feature>
<dbReference type="Proteomes" id="UP001153069">
    <property type="component" value="Unassembled WGS sequence"/>
</dbReference>
<dbReference type="OrthoDB" id="191609at2759"/>
<dbReference type="EMBL" id="CAICTM010000132">
    <property type="protein sequence ID" value="CAB9502325.1"/>
    <property type="molecule type" value="Genomic_DNA"/>
</dbReference>
<organism evidence="2 3">
    <name type="scientific">Seminavis robusta</name>
    <dbReference type="NCBI Taxonomy" id="568900"/>
    <lineage>
        <taxon>Eukaryota</taxon>
        <taxon>Sar</taxon>
        <taxon>Stramenopiles</taxon>
        <taxon>Ochrophyta</taxon>
        <taxon>Bacillariophyta</taxon>
        <taxon>Bacillariophyceae</taxon>
        <taxon>Bacillariophycidae</taxon>
        <taxon>Naviculales</taxon>
        <taxon>Naviculaceae</taxon>
        <taxon>Seminavis</taxon>
    </lineage>
</organism>
<keyword evidence="3" id="KW-1185">Reference proteome</keyword>
<reference evidence="2" key="1">
    <citation type="submission" date="2020-06" db="EMBL/GenBank/DDBJ databases">
        <authorList>
            <consortium name="Plant Systems Biology data submission"/>
        </authorList>
    </citation>
    <scope>NUCLEOTIDE SEQUENCE</scope>
    <source>
        <strain evidence="2">D6</strain>
    </source>
</reference>
<evidence type="ECO:0000256" key="1">
    <source>
        <dbReference type="SAM" id="MobiDB-lite"/>
    </source>
</evidence>
<feature type="region of interest" description="Disordered" evidence="1">
    <location>
        <begin position="172"/>
        <end position="223"/>
    </location>
</feature>
<comment type="caution">
    <text evidence="2">The sequence shown here is derived from an EMBL/GenBank/DDBJ whole genome shotgun (WGS) entry which is preliminary data.</text>
</comment>
<protein>
    <submittedName>
        <fullName evidence="2">Uncharacterized protein</fullName>
    </submittedName>
</protein>